<protein>
    <recommendedName>
        <fullName evidence="6">Major facilitator superfamily (MFS) profile domain-containing protein</fullName>
    </recommendedName>
</protein>
<feature type="transmembrane region" description="Helical" evidence="5">
    <location>
        <begin position="132"/>
        <end position="153"/>
    </location>
</feature>
<feature type="non-terminal residue" evidence="7">
    <location>
        <position position="1"/>
    </location>
</feature>
<feature type="transmembrane region" description="Helical" evidence="5">
    <location>
        <begin position="291"/>
        <end position="310"/>
    </location>
</feature>
<evidence type="ECO:0000256" key="2">
    <source>
        <dbReference type="ARBA" id="ARBA00022692"/>
    </source>
</evidence>
<keyword evidence="3 5" id="KW-1133">Transmembrane helix</keyword>
<sequence length="371" mass="40600">MQENSNDQDPDEWLQINTEGAAPAIGKDEVELLHERNAESGSIFMPTEEPISWMVQFLVAVAISSGMAFIGIGLAYSSPALLSLREDANRGFQMSTQKESWFGSCHFLGAFLGAFIGGPVSHKLGRKRALELCVCPLLLGGFLCLGVAKYLFVLLIGRALVGIACGITTTIIPMYLAEVAAASIRGSLGILTQIMLLSGVVIIFIFGTLLDYHWMGYASATLVAPFWVVIFLCPESPTWLVYTGQHGKARRSLSKIKGPKYDHESEVKYLDFHLNQNVAKEHKNWKNARNLVPLFASVILLSTHGLSGGIDTVTYLALIFQRLKIPINGSLIGVVFAVGQVFVLVVFALVVDRMPRKFYLIFSACLTIALL</sequence>
<feature type="transmembrane region" description="Helical" evidence="5">
    <location>
        <begin position="330"/>
        <end position="351"/>
    </location>
</feature>
<dbReference type="OrthoDB" id="6612291at2759"/>
<feature type="transmembrane region" description="Helical" evidence="5">
    <location>
        <begin position="188"/>
        <end position="210"/>
    </location>
</feature>
<comment type="subcellular location">
    <subcellularLocation>
        <location evidence="1">Membrane</location>
        <topology evidence="1">Multi-pass membrane protein</topology>
    </subcellularLocation>
</comment>
<dbReference type="PROSITE" id="PS00217">
    <property type="entry name" value="SUGAR_TRANSPORT_2"/>
    <property type="match status" value="1"/>
</dbReference>
<evidence type="ECO:0000256" key="3">
    <source>
        <dbReference type="ARBA" id="ARBA00022989"/>
    </source>
</evidence>
<evidence type="ECO:0000256" key="4">
    <source>
        <dbReference type="ARBA" id="ARBA00023136"/>
    </source>
</evidence>
<dbReference type="PANTHER" id="PTHR48021">
    <property type="match status" value="1"/>
</dbReference>
<feature type="domain" description="Major facilitator superfamily (MFS) profile" evidence="6">
    <location>
        <begin position="57"/>
        <end position="371"/>
    </location>
</feature>
<feature type="transmembrane region" description="Helical" evidence="5">
    <location>
        <begin position="53"/>
        <end position="76"/>
    </location>
</feature>
<evidence type="ECO:0000313" key="7">
    <source>
        <dbReference type="EMBL" id="CAD7283420.1"/>
    </source>
</evidence>
<keyword evidence="4 5" id="KW-0472">Membrane</keyword>
<keyword evidence="8" id="KW-1185">Reference proteome</keyword>
<dbReference type="EMBL" id="CAJPEX010005400">
    <property type="protein sequence ID" value="CAG0923572.1"/>
    <property type="molecule type" value="Genomic_DNA"/>
</dbReference>
<dbReference type="GO" id="GO:0022857">
    <property type="term" value="F:transmembrane transporter activity"/>
    <property type="evidence" value="ECO:0007669"/>
    <property type="project" value="InterPro"/>
</dbReference>
<dbReference type="AlphaFoldDB" id="A0A7R9C069"/>
<organism evidence="7">
    <name type="scientific">Notodromas monacha</name>
    <dbReference type="NCBI Taxonomy" id="399045"/>
    <lineage>
        <taxon>Eukaryota</taxon>
        <taxon>Metazoa</taxon>
        <taxon>Ecdysozoa</taxon>
        <taxon>Arthropoda</taxon>
        <taxon>Crustacea</taxon>
        <taxon>Oligostraca</taxon>
        <taxon>Ostracoda</taxon>
        <taxon>Podocopa</taxon>
        <taxon>Podocopida</taxon>
        <taxon>Cypridocopina</taxon>
        <taxon>Cypridoidea</taxon>
        <taxon>Cyprididae</taxon>
        <taxon>Notodromas</taxon>
    </lineage>
</organism>
<gene>
    <name evidence="7" type="ORF">NMOB1V02_LOCUS11036</name>
</gene>
<dbReference type="GO" id="GO:0016020">
    <property type="term" value="C:membrane"/>
    <property type="evidence" value="ECO:0007669"/>
    <property type="project" value="UniProtKB-SubCell"/>
</dbReference>
<feature type="transmembrane region" description="Helical" evidence="5">
    <location>
        <begin position="159"/>
        <end position="176"/>
    </location>
</feature>
<dbReference type="SUPFAM" id="SSF103473">
    <property type="entry name" value="MFS general substrate transporter"/>
    <property type="match status" value="1"/>
</dbReference>
<dbReference type="EMBL" id="OA887437">
    <property type="protein sequence ID" value="CAD7283420.1"/>
    <property type="molecule type" value="Genomic_DNA"/>
</dbReference>
<feature type="transmembrane region" description="Helical" evidence="5">
    <location>
        <begin position="222"/>
        <end position="242"/>
    </location>
</feature>
<dbReference type="Pfam" id="PF00083">
    <property type="entry name" value="Sugar_tr"/>
    <property type="match status" value="1"/>
</dbReference>
<dbReference type="InterPro" id="IPR020846">
    <property type="entry name" value="MFS_dom"/>
</dbReference>
<dbReference type="InterPro" id="IPR005828">
    <property type="entry name" value="MFS_sugar_transport-like"/>
</dbReference>
<feature type="transmembrane region" description="Helical" evidence="5">
    <location>
        <begin position="101"/>
        <end position="120"/>
    </location>
</feature>
<proteinExistence type="predicted"/>
<accession>A0A7R9C069</accession>
<dbReference type="InterPro" id="IPR005829">
    <property type="entry name" value="Sugar_transporter_CS"/>
</dbReference>
<evidence type="ECO:0000256" key="5">
    <source>
        <dbReference type="SAM" id="Phobius"/>
    </source>
</evidence>
<dbReference type="InterPro" id="IPR050549">
    <property type="entry name" value="MFS_Trehalose_Transporter"/>
</dbReference>
<keyword evidence="2 5" id="KW-0812">Transmembrane</keyword>
<evidence type="ECO:0000256" key="1">
    <source>
        <dbReference type="ARBA" id="ARBA00004141"/>
    </source>
</evidence>
<reference evidence="7" key="1">
    <citation type="submission" date="2020-11" db="EMBL/GenBank/DDBJ databases">
        <authorList>
            <person name="Tran Van P."/>
        </authorList>
    </citation>
    <scope>NUCLEOTIDE SEQUENCE</scope>
</reference>
<dbReference type="Proteomes" id="UP000678499">
    <property type="component" value="Unassembled WGS sequence"/>
</dbReference>
<name>A0A7R9C069_9CRUS</name>
<evidence type="ECO:0000259" key="6">
    <source>
        <dbReference type="PROSITE" id="PS50850"/>
    </source>
</evidence>
<evidence type="ECO:0000313" key="8">
    <source>
        <dbReference type="Proteomes" id="UP000678499"/>
    </source>
</evidence>
<dbReference type="PROSITE" id="PS50850">
    <property type="entry name" value="MFS"/>
    <property type="match status" value="1"/>
</dbReference>
<dbReference type="Gene3D" id="1.20.1250.20">
    <property type="entry name" value="MFS general substrate transporter like domains"/>
    <property type="match status" value="1"/>
</dbReference>
<dbReference type="PANTHER" id="PTHR48021:SF1">
    <property type="entry name" value="GH07001P-RELATED"/>
    <property type="match status" value="1"/>
</dbReference>
<dbReference type="InterPro" id="IPR036259">
    <property type="entry name" value="MFS_trans_sf"/>
</dbReference>